<protein>
    <recommendedName>
        <fullName evidence="3">DUF3293 domain-containing protein</fullName>
    </recommendedName>
</protein>
<dbReference type="AlphaFoldDB" id="A0A4R0XPB9"/>
<evidence type="ECO:0000313" key="1">
    <source>
        <dbReference type="EMBL" id="TCG09259.1"/>
    </source>
</evidence>
<comment type="caution">
    <text evidence="1">The sequence shown here is derived from an EMBL/GenBank/DDBJ whole genome shotgun (WGS) entry which is preliminary data.</text>
</comment>
<evidence type="ECO:0008006" key="3">
    <source>
        <dbReference type="Google" id="ProtNLM"/>
    </source>
</evidence>
<sequence>MFSDSKIPSETIQAYLETEYFAFGDASTTLRVGDANPQLAALHKAHDVNCSAFVTACNPFSENCSDAFNAASQETLACEIKRLGLTVIEGIGEHPSNKWPGEPSYLVPGLSLEAAKALGTQYRQNAIVWSAEDATPQLVLLR</sequence>
<accession>A0A4R0XPB9</accession>
<organism evidence="1 2">
    <name type="scientific">Paraburkholderia steynii</name>
    <dbReference type="NCBI Taxonomy" id="1245441"/>
    <lineage>
        <taxon>Bacteria</taxon>
        <taxon>Pseudomonadati</taxon>
        <taxon>Pseudomonadota</taxon>
        <taxon>Betaproteobacteria</taxon>
        <taxon>Burkholderiales</taxon>
        <taxon>Burkholderiaceae</taxon>
        <taxon>Paraburkholderia</taxon>
    </lineage>
</organism>
<dbReference type="Proteomes" id="UP000294200">
    <property type="component" value="Unassembled WGS sequence"/>
</dbReference>
<dbReference type="Pfam" id="PF11697">
    <property type="entry name" value="DUF3293"/>
    <property type="match status" value="1"/>
</dbReference>
<evidence type="ECO:0000313" key="2">
    <source>
        <dbReference type="Proteomes" id="UP000294200"/>
    </source>
</evidence>
<keyword evidence="2" id="KW-1185">Reference proteome</keyword>
<gene>
    <name evidence="1" type="ORF">BZM27_06330</name>
</gene>
<name>A0A4R0XPB9_9BURK</name>
<dbReference type="InterPro" id="IPR021710">
    <property type="entry name" value="DUF3293"/>
</dbReference>
<proteinExistence type="predicted"/>
<dbReference type="EMBL" id="MWML01000014">
    <property type="protein sequence ID" value="TCG09259.1"/>
    <property type="molecule type" value="Genomic_DNA"/>
</dbReference>
<reference evidence="1 2" key="1">
    <citation type="submission" date="2017-02" db="EMBL/GenBank/DDBJ databases">
        <title>Paraburkholderia sophoroidis sp. nov. and Paraburkholderia steynii sp. nov. rhizobial symbionts of the fynbos legume Hypocalyptus sophoroides.</title>
        <authorList>
            <person name="Steenkamp E.T."/>
            <person name="Beukes C.W."/>
            <person name="Van Zyl E."/>
            <person name="Avontuur J."/>
            <person name="Chan W.Y."/>
            <person name="Hassen A."/>
            <person name="Palmer M."/>
            <person name="Mthombeni L."/>
            <person name="Phalane F."/>
            <person name="Sereme K."/>
            <person name="Venter S.N."/>
        </authorList>
    </citation>
    <scope>NUCLEOTIDE SEQUENCE [LARGE SCALE GENOMIC DNA]</scope>
    <source>
        <strain evidence="1 2">HC1.1ba</strain>
    </source>
</reference>